<comment type="caution">
    <text evidence="6">The sequence shown here is derived from an EMBL/GenBank/DDBJ whole genome shotgun (WGS) entry which is preliminary data.</text>
</comment>
<dbReference type="Proteomes" id="UP001142462">
    <property type="component" value="Unassembled WGS sequence"/>
</dbReference>
<dbReference type="Gene3D" id="3.30.230.80">
    <property type="match status" value="1"/>
</dbReference>
<accession>A0A9W6LW54</accession>
<keyword evidence="7" id="KW-1185">Reference proteome</keyword>
<evidence type="ECO:0000256" key="2">
    <source>
        <dbReference type="ARBA" id="ARBA00022741"/>
    </source>
</evidence>
<keyword evidence="3 5" id="KW-0067">ATP-binding</keyword>
<sequence length="623" mass="67458">MRFESGAPDVRPFQVDLRGVVDLLSRHIYSSPQVFLRELLQNGRDAIRARRDLDGGAPAGMLEIEPAASGRPFRFRDNGVGLTAEEAAELLSTVGRSSKRDDLLQARRADYLGQFGIGLLSCFMVADRIVVRSRSAKGAPAIEWIGDASGQFGIRELDPEETARMAVGTEIVLEPRPDDAALLAPDRVRALATRFGQYLPVSVAIRNDDATLDTVTRTPVFLGAAADEPSDELLALGTELLGRRPLDVIPLSVPGTGTEGVAFVLPFAPPPGARQASTVHLGRMLVSEHLDGLLPDWAFFARCVLDTTGLSPTASREAFVEDPALEHTREQLGAAIRAWILRQATTRPWKFQEFLAVHQLALKAMAAHDDELARTVLPWLTVETSAGDMTIADLTRRHDAARYAETVDEFRQVAAIVPSDAPVVNGGYAYDAALLRRLPELLDFPVSRVTASELLDELTPPPLAERARAVALEERATAALAEVGCSVSARGFAPAELSALCVVDPEVVRRIERDSAREVASGGIWGDVLGDVSALIEERRREDGREAATVRLCLNWTSPLVARLAALGDDLVFDRTVKLLYVQALLASHRPLTAADRRMLTSAMNDMVTLSVGIAGDLEGEQA</sequence>
<keyword evidence="2 5" id="KW-0547">Nucleotide-binding</keyword>
<dbReference type="InterPro" id="IPR020568">
    <property type="entry name" value="Ribosomal_Su5_D2-typ_SF"/>
</dbReference>
<evidence type="ECO:0000256" key="3">
    <source>
        <dbReference type="ARBA" id="ARBA00022840"/>
    </source>
</evidence>
<dbReference type="AlphaFoldDB" id="A0A9W6LW54"/>
<dbReference type="PIRSF" id="PIRSF002583">
    <property type="entry name" value="Hsp90"/>
    <property type="match status" value="1"/>
</dbReference>
<reference evidence="6" key="2">
    <citation type="submission" date="2023-01" db="EMBL/GenBank/DDBJ databases">
        <authorList>
            <person name="Sun Q."/>
            <person name="Evtushenko L."/>
        </authorList>
    </citation>
    <scope>NUCLEOTIDE SEQUENCE</scope>
    <source>
        <strain evidence="6">VKM Ac-1020</strain>
    </source>
</reference>
<dbReference type="GO" id="GO:0005524">
    <property type="term" value="F:ATP binding"/>
    <property type="evidence" value="ECO:0007669"/>
    <property type="project" value="UniProtKB-KW"/>
</dbReference>
<evidence type="ECO:0000313" key="7">
    <source>
        <dbReference type="Proteomes" id="UP001142462"/>
    </source>
</evidence>
<dbReference type="GO" id="GO:0051082">
    <property type="term" value="F:unfolded protein binding"/>
    <property type="evidence" value="ECO:0007669"/>
    <property type="project" value="InterPro"/>
</dbReference>
<evidence type="ECO:0000313" key="6">
    <source>
        <dbReference type="EMBL" id="GLJ60883.1"/>
    </source>
</evidence>
<dbReference type="SUPFAM" id="SSF54211">
    <property type="entry name" value="Ribosomal protein S5 domain 2-like"/>
    <property type="match status" value="1"/>
</dbReference>
<feature type="binding site" evidence="5">
    <location>
        <position position="38"/>
    </location>
    <ligand>
        <name>ATP</name>
        <dbReference type="ChEBI" id="CHEBI:30616"/>
    </ligand>
</feature>
<dbReference type="InterPro" id="IPR020575">
    <property type="entry name" value="Hsp90_N"/>
</dbReference>
<feature type="binding site" evidence="5">
    <location>
        <position position="77"/>
    </location>
    <ligand>
        <name>ATP</name>
        <dbReference type="ChEBI" id="CHEBI:30616"/>
    </ligand>
</feature>
<dbReference type="GO" id="GO:0140662">
    <property type="term" value="F:ATP-dependent protein folding chaperone"/>
    <property type="evidence" value="ECO:0007669"/>
    <property type="project" value="InterPro"/>
</dbReference>
<dbReference type="RefSeq" id="WP_271172595.1">
    <property type="nucleotide sequence ID" value="NZ_BSEJ01000003.1"/>
</dbReference>
<keyword evidence="4" id="KW-0143">Chaperone</keyword>
<feature type="binding site" evidence="5">
    <location>
        <position position="169"/>
    </location>
    <ligand>
        <name>ATP</name>
        <dbReference type="ChEBI" id="CHEBI:30616"/>
    </ligand>
</feature>
<proteinExistence type="inferred from homology"/>
<evidence type="ECO:0000256" key="5">
    <source>
        <dbReference type="PIRSR" id="PIRSR002583-1"/>
    </source>
</evidence>
<dbReference type="GO" id="GO:0016887">
    <property type="term" value="F:ATP hydrolysis activity"/>
    <property type="evidence" value="ECO:0007669"/>
    <property type="project" value="InterPro"/>
</dbReference>
<dbReference type="EMBL" id="BSEJ01000003">
    <property type="protein sequence ID" value="GLJ60883.1"/>
    <property type="molecule type" value="Genomic_DNA"/>
</dbReference>
<dbReference type="PRINTS" id="PR00775">
    <property type="entry name" value="HEATSHOCK90"/>
</dbReference>
<feature type="binding site" evidence="5">
    <location>
        <position position="42"/>
    </location>
    <ligand>
        <name>ATP</name>
        <dbReference type="ChEBI" id="CHEBI:30616"/>
    </ligand>
</feature>
<dbReference type="NCBIfam" id="NF010683">
    <property type="entry name" value="PRK14083.1"/>
    <property type="match status" value="1"/>
</dbReference>
<dbReference type="PANTHER" id="PTHR11528">
    <property type="entry name" value="HEAT SHOCK PROTEIN 90 FAMILY MEMBER"/>
    <property type="match status" value="1"/>
</dbReference>
<comment type="similarity">
    <text evidence="1">Belongs to the heat shock protein 90 family.</text>
</comment>
<dbReference type="Gene3D" id="3.30.565.10">
    <property type="entry name" value="Histidine kinase-like ATPase, C-terminal domain"/>
    <property type="match status" value="1"/>
</dbReference>
<reference evidence="6" key="1">
    <citation type="journal article" date="2014" name="Int. J. Syst. Evol. Microbiol.">
        <title>Complete genome sequence of Corynebacterium casei LMG S-19264T (=DSM 44701T), isolated from a smear-ripened cheese.</title>
        <authorList>
            <consortium name="US DOE Joint Genome Institute (JGI-PGF)"/>
            <person name="Walter F."/>
            <person name="Albersmeier A."/>
            <person name="Kalinowski J."/>
            <person name="Ruckert C."/>
        </authorList>
    </citation>
    <scope>NUCLEOTIDE SEQUENCE</scope>
    <source>
        <strain evidence="6">VKM Ac-1020</strain>
    </source>
</reference>
<gene>
    <name evidence="6" type="ORF">GCM10017576_10120</name>
</gene>
<evidence type="ECO:0000256" key="4">
    <source>
        <dbReference type="ARBA" id="ARBA00023186"/>
    </source>
</evidence>
<dbReference type="InterPro" id="IPR001404">
    <property type="entry name" value="Hsp90_fam"/>
</dbReference>
<evidence type="ECO:0000256" key="1">
    <source>
        <dbReference type="ARBA" id="ARBA00008239"/>
    </source>
</evidence>
<dbReference type="SUPFAM" id="SSF55874">
    <property type="entry name" value="ATPase domain of HSP90 chaperone/DNA topoisomerase II/histidine kinase"/>
    <property type="match status" value="1"/>
</dbReference>
<dbReference type="InterPro" id="IPR036890">
    <property type="entry name" value="HATPase_C_sf"/>
</dbReference>
<name>A0A9W6LW54_9MICO</name>
<protein>
    <submittedName>
        <fullName evidence="6">HSP90 family protein</fullName>
    </submittedName>
</protein>
<organism evidence="6 7">
    <name type="scientific">Microbacterium barkeri</name>
    <dbReference type="NCBI Taxonomy" id="33917"/>
    <lineage>
        <taxon>Bacteria</taxon>
        <taxon>Bacillati</taxon>
        <taxon>Actinomycetota</taxon>
        <taxon>Actinomycetes</taxon>
        <taxon>Micrococcales</taxon>
        <taxon>Microbacteriaceae</taxon>
        <taxon>Microbacterium</taxon>
    </lineage>
</organism>